<dbReference type="Proteomes" id="UP000037848">
    <property type="component" value="Unassembled WGS sequence"/>
</dbReference>
<protein>
    <submittedName>
        <fullName evidence="2">Uncharacterized protein</fullName>
    </submittedName>
</protein>
<name>A0A0N1EJG7_9GAMM</name>
<keyword evidence="1" id="KW-0812">Transmembrane</keyword>
<accession>A0A0N1EJG7</accession>
<feature type="transmembrane region" description="Helical" evidence="1">
    <location>
        <begin position="47"/>
        <end position="67"/>
    </location>
</feature>
<sequence>MVYHHLIEKIFIYFATTLFAILVLFFPFAISYFAFENIDGIKINLAFSYGMLAFLSICWLYAIRLVYLGWMVIKTINATIDYNVNGVTITQQENVKSFEWHKLAKPKELFDISGLALRDSSNEIVFIISANAVGFDKLKTELNSRLNCT</sequence>
<gene>
    <name evidence="2" type="ORF">ADS77_21040</name>
</gene>
<evidence type="ECO:0000313" key="3">
    <source>
        <dbReference type="Proteomes" id="UP000037848"/>
    </source>
</evidence>
<dbReference type="EMBL" id="LHPH01000053">
    <property type="protein sequence ID" value="KPH56634.1"/>
    <property type="molecule type" value="Genomic_DNA"/>
</dbReference>
<organism evidence="2 3">
    <name type="scientific">Pseudoalteromonas porphyrae</name>
    <dbReference type="NCBI Taxonomy" id="187330"/>
    <lineage>
        <taxon>Bacteria</taxon>
        <taxon>Pseudomonadati</taxon>
        <taxon>Pseudomonadota</taxon>
        <taxon>Gammaproteobacteria</taxon>
        <taxon>Alteromonadales</taxon>
        <taxon>Pseudoalteromonadaceae</taxon>
        <taxon>Pseudoalteromonas</taxon>
    </lineage>
</organism>
<evidence type="ECO:0000313" key="2">
    <source>
        <dbReference type="EMBL" id="KPH56634.1"/>
    </source>
</evidence>
<reference evidence="2 3" key="1">
    <citation type="submission" date="2015-08" db="EMBL/GenBank/DDBJ databases">
        <title>Draft Genome Sequence of Pseudoalteromonas porphyrae UCD-SED14.</title>
        <authorList>
            <person name="Coil D.A."/>
            <person name="Jospin G."/>
            <person name="Lee R.D."/>
            <person name="Eisen J.A."/>
        </authorList>
    </citation>
    <scope>NUCLEOTIDE SEQUENCE [LARGE SCALE GENOMIC DNA]</scope>
    <source>
        <strain evidence="2 3">UCD-SED14</strain>
    </source>
</reference>
<comment type="caution">
    <text evidence="2">The sequence shown here is derived from an EMBL/GenBank/DDBJ whole genome shotgun (WGS) entry which is preliminary data.</text>
</comment>
<proteinExistence type="predicted"/>
<keyword evidence="1" id="KW-1133">Transmembrane helix</keyword>
<dbReference type="PATRIC" id="fig|187330.3.peg.3812"/>
<dbReference type="AlphaFoldDB" id="A0A0N1EJG7"/>
<keyword evidence="3" id="KW-1185">Reference proteome</keyword>
<evidence type="ECO:0000256" key="1">
    <source>
        <dbReference type="SAM" id="Phobius"/>
    </source>
</evidence>
<keyword evidence="1" id="KW-0472">Membrane</keyword>
<feature type="transmembrane region" description="Helical" evidence="1">
    <location>
        <begin position="12"/>
        <end position="35"/>
    </location>
</feature>